<sequence>MANINLFDRFSSIIFTYGFDVTAASFLPQTNLWNSASQIQSETATEAAYEEFYFEGDTYYLSVDVEEAVYAETANGMLALAGNDLSDFADSNGDVYAAGYFGDDEAFAFMTSSPLSEKTVLDSFASGQSLGTTLLAGHNVIVVEDTDTRVDALGGNDWVIGGDGADSLNGGTGNDLLYGNYGRDVLNGDDGNDQLFGAENADTLNGGNGNDLLFGGDDWDKLYGDDGADSLYGEDGNDTLTGGAGNDLLSGDWGWDRLYGGQDKDKLYGGANGDYLNGGGGRDKLFGQDGDDTLVGGAGLDKLTGGKGDDTLTGGGGNDRFIFSGRAGHDTITDFDVDHDTIVLKHTGRESVDDLRFTQVDDDVLVGYGKGKILLLDTTLDDATHGHYVFG</sequence>
<dbReference type="InterPro" id="IPR001343">
    <property type="entry name" value="Hemolysn_Ca-bd"/>
</dbReference>
<keyword evidence="2" id="KW-0964">Secreted</keyword>
<dbReference type="Pfam" id="PF00353">
    <property type="entry name" value="HemolysinCabind"/>
    <property type="match status" value="4"/>
</dbReference>
<evidence type="ECO:0000313" key="3">
    <source>
        <dbReference type="EMBL" id="NVO24993.1"/>
    </source>
</evidence>
<dbReference type="GO" id="GO:0005509">
    <property type="term" value="F:calcium ion binding"/>
    <property type="evidence" value="ECO:0007669"/>
    <property type="project" value="InterPro"/>
</dbReference>
<dbReference type="InterPro" id="IPR011049">
    <property type="entry name" value="Serralysin-like_metalloprot_C"/>
</dbReference>
<comment type="subcellular location">
    <subcellularLocation>
        <location evidence="1">Secreted</location>
    </subcellularLocation>
</comment>
<dbReference type="Gene3D" id="2.150.10.10">
    <property type="entry name" value="Serralysin-like metalloprotease, C-terminal"/>
    <property type="match status" value="3"/>
</dbReference>
<dbReference type="PANTHER" id="PTHR38340:SF1">
    <property type="entry name" value="S-LAYER PROTEIN"/>
    <property type="match status" value="1"/>
</dbReference>
<evidence type="ECO:0000256" key="2">
    <source>
        <dbReference type="ARBA" id="ARBA00022525"/>
    </source>
</evidence>
<dbReference type="InterPro" id="IPR018511">
    <property type="entry name" value="Hemolysin-typ_Ca-bd_CS"/>
</dbReference>
<organism evidence="3 4">
    <name type="scientific">Donghicola mangrovi</name>
    <dbReference type="NCBI Taxonomy" id="2729614"/>
    <lineage>
        <taxon>Bacteria</taxon>
        <taxon>Pseudomonadati</taxon>
        <taxon>Pseudomonadota</taxon>
        <taxon>Alphaproteobacteria</taxon>
        <taxon>Rhodobacterales</taxon>
        <taxon>Roseobacteraceae</taxon>
        <taxon>Donghicola</taxon>
    </lineage>
</organism>
<evidence type="ECO:0000256" key="1">
    <source>
        <dbReference type="ARBA" id="ARBA00004613"/>
    </source>
</evidence>
<accession>A0A850Q7S4</accession>
<dbReference type="GO" id="GO:0005576">
    <property type="term" value="C:extracellular region"/>
    <property type="evidence" value="ECO:0007669"/>
    <property type="project" value="UniProtKB-SubCell"/>
</dbReference>
<dbReference type="RefSeq" id="WP_177158588.1">
    <property type="nucleotide sequence ID" value="NZ_JABCJE010000010.1"/>
</dbReference>
<reference evidence="3 4" key="1">
    <citation type="submission" date="2020-04" db="EMBL/GenBank/DDBJ databases">
        <title>Donghicola sp., a member of the Rhodobacteraceae family isolated from mangrove forest in Thailand.</title>
        <authorList>
            <person name="Charoenyingcharoen P."/>
            <person name="Yukphan P."/>
        </authorList>
    </citation>
    <scope>NUCLEOTIDE SEQUENCE [LARGE SCALE GENOMIC DNA]</scope>
    <source>
        <strain evidence="3 4">B5-SW-15</strain>
    </source>
</reference>
<dbReference type="PRINTS" id="PR00313">
    <property type="entry name" value="CABNDNGRPT"/>
</dbReference>
<name>A0A850Q7S4_9RHOB</name>
<proteinExistence type="predicted"/>
<comment type="caution">
    <text evidence="3">The sequence shown here is derived from an EMBL/GenBank/DDBJ whole genome shotgun (WGS) entry which is preliminary data.</text>
</comment>
<dbReference type="PROSITE" id="PS00330">
    <property type="entry name" value="HEMOLYSIN_CALCIUM"/>
    <property type="match status" value="3"/>
</dbReference>
<gene>
    <name evidence="3" type="ORF">HJ536_16680</name>
</gene>
<dbReference type="Proteomes" id="UP000592216">
    <property type="component" value="Unassembled WGS sequence"/>
</dbReference>
<dbReference type="EMBL" id="JABCJE010000010">
    <property type="protein sequence ID" value="NVO24993.1"/>
    <property type="molecule type" value="Genomic_DNA"/>
</dbReference>
<dbReference type="InterPro" id="IPR050557">
    <property type="entry name" value="RTX_toxin/Mannuronan_C5-epim"/>
</dbReference>
<evidence type="ECO:0000313" key="4">
    <source>
        <dbReference type="Proteomes" id="UP000592216"/>
    </source>
</evidence>
<dbReference type="PANTHER" id="PTHR38340">
    <property type="entry name" value="S-LAYER PROTEIN"/>
    <property type="match status" value="1"/>
</dbReference>
<dbReference type="SUPFAM" id="SSF51120">
    <property type="entry name" value="beta-Roll"/>
    <property type="match status" value="3"/>
</dbReference>
<dbReference type="AlphaFoldDB" id="A0A850Q7S4"/>
<protein>
    <submittedName>
        <fullName evidence="3">Calcium-binding protein</fullName>
    </submittedName>
</protein>